<protein>
    <submittedName>
        <fullName evidence="2">Uncharacterized protein</fullName>
    </submittedName>
</protein>
<dbReference type="EMBL" id="QKQS01000013">
    <property type="protein sequence ID" value="PZA12450.1"/>
    <property type="molecule type" value="Genomic_DNA"/>
</dbReference>
<organism evidence="2 3">
    <name type="scientific">Rhodopseudomonas palustris</name>
    <dbReference type="NCBI Taxonomy" id="1076"/>
    <lineage>
        <taxon>Bacteria</taxon>
        <taxon>Pseudomonadati</taxon>
        <taxon>Pseudomonadota</taxon>
        <taxon>Alphaproteobacteria</taxon>
        <taxon>Hyphomicrobiales</taxon>
        <taxon>Nitrobacteraceae</taxon>
        <taxon>Rhodopseudomonas</taxon>
    </lineage>
</organism>
<name>A0A323ULJ1_RHOPL</name>
<dbReference type="AlphaFoldDB" id="A0A323ULJ1"/>
<keyword evidence="1" id="KW-0812">Transmembrane</keyword>
<comment type="caution">
    <text evidence="2">The sequence shown here is derived from an EMBL/GenBank/DDBJ whole genome shotgun (WGS) entry which is preliminary data.</text>
</comment>
<evidence type="ECO:0000313" key="2">
    <source>
        <dbReference type="EMBL" id="PZA12450.1"/>
    </source>
</evidence>
<reference evidence="2 3" key="1">
    <citation type="submission" date="2018-06" db="EMBL/GenBank/DDBJ databases">
        <title>Draft Whole-Genome Sequence of the purple photosynthetic bacterium Rhodospeudomonas palustris XCP.</title>
        <authorList>
            <person name="Rayyan A."/>
            <person name="Meyer T.E."/>
            <person name="Kyndt J.A."/>
        </authorList>
    </citation>
    <scope>NUCLEOTIDE SEQUENCE [LARGE SCALE GENOMIC DNA]</scope>
    <source>
        <strain evidence="2 3">XCP</strain>
    </source>
</reference>
<evidence type="ECO:0000313" key="3">
    <source>
        <dbReference type="Proteomes" id="UP000248134"/>
    </source>
</evidence>
<keyword evidence="1" id="KW-0472">Membrane</keyword>
<evidence type="ECO:0000256" key="1">
    <source>
        <dbReference type="SAM" id="Phobius"/>
    </source>
</evidence>
<keyword evidence="1" id="KW-1133">Transmembrane helix</keyword>
<sequence length="60" mass="6409">MEFVGIIAAVILAVIITLRTRWVRDTYGAGFDKLDAVMTAELWVGSALALMLIGIGSAAR</sequence>
<accession>A0A323ULJ1</accession>
<feature type="transmembrane region" description="Helical" evidence="1">
    <location>
        <begin position="43"/>
        <end position="59"/>
    </location>
</feature>
<dbReference type="Proteomes" id="UP000248134">
    <property type="component" value="Unassembled WGS sequence"/>
</dbReference>
<gene>
    <name evidence="2" type="ORF">DNX69_10765</name>
</gene>
<proteinExistence type="predicted"/>